<evidence type="ECO:0000259" key="1">
    <source>
        <dbReference type="Pfam" id="PF13843"/>
    </source>
</evidence>
<dbReference type="Proteomes" id="UP000005206">
    <property type="component" value="Chromosome 14"/>
</dbReference>
<evidence type="ECO:0000313" key="3">
    <source>
        <dbReference type="Proteomes" id="UP000005206"/>
    </source>
</evidence>
<dbReference type="EMBL" id="GG698916">
    <property type="protein sequence ID" value="EEU38458.1"/>
    <property type="molecule type" value="Genomic_DNA"/>
</dbReference>
<dbReference type="PANTHER" id="PTHR46599">
    <property type="entry name" value="PIGGYBAC TRANSPOSABLE ELEMENT-DERIVED PROTEIN 4"/>
    <property type="match status" value="1"/>
</dbReference>
<gene>
    <name evidence="2" type="ORF">NECHADRAFT_73963</name>
</gene>
<dbReference type="OMA" id="MVENIVW"/>
<proteinExistence type="predicted"/>
<protein>
    <recommendedName>
        <fullName evidence="1">PiggyBac transposable element-derived protein domain-containing protein</fullName>
    </recommendedName>
</protein>
<evidence type="ECO:0000313" key="2">
    <source>
        <dbReference type="EMBL" id="EEU38458.1"/>
    </source>
</evidence>
<feature type="domain" description="PiggyBac transposable element-derived protein" evidence="1">
    <location>
        <begin position="97"/>
        <end position="293"/>
    </location>
</feature>
<dbReference type="InParanoid" id="C7ZC18"/>
<dbReference type="KEGG" id="nhe:NECHADRAFT_73963"/>
<dbReference type="OrthoDB" id="5096864at2759"/>
<dbReference type="AlphaFoldDB" id="C7ZC18"/>
<dbReference type="Pfam" id="PF13843">
    <property type="entry name" value="DDE_Tnp_1_7"/>
    <property type="match status" value="1"/>
</dbReference>
<dbReference type="STRING" id="660122.C7ZC18"/>
<sequence>MRGTKSLIPEGIPANSPPKHHQFILIPSMTSPPILEEIQVINPYDDNSFIKEEHSHCLWQDDPTQAVNLPAENDRGTNFKPFHVEIRKFRISPLPPTPLQLFQLFLPISLVEKWVSYTNSWITWLKENGVVDSWNNPMGKTSYLHKWEGTTVSEVLTMIGVLIYMDVHKEKTIRSYWNPPKPGVQRPAHSFIKFISYNKFQLIHRRLRPFDHTKYDETAPIPKVFQCVEEWSDHIQAVSMQIFLPGSHLAVDECMIRYTDRSDDITVIKSKPDPVGFKIWVIAQYGFFIRWIWHVKEKPHGAVGVEFQLRSHHHKVGQASEEKSQSKPLI</sequence>
<dbReference type="PANTHER" id="PTHR46599:SF3">
    <property type="entry name" value="PIGGYBAC TRANSPOSABLE ELEMENT-DERIVED PROTEIN 4"/>
    <property type="match status" value="1"/>
</dbReference>
<dbReference type="RefSeq" id="XP_003044171.1">
    <property type="nucleotide sequence ID" value="XM_003044125.1"/>
</dbReference>
<dbReference type="eggNOG" id="ENOG502QWHD">
    <property type="taxonomic scope" value="Eukaryota"/>
</dbReference>
<keyword evidence="3" id="KW-1185">Reference proteome</keyword>
<organism evidence="2 3">
    <name type="scientific">Fusarium vanettenii (strain ATCC MYA-4622 / CBS 123669 / FGSC 9596 / NRRL 45880 / 77-13-4)</name>
    <name type="common">Fusarium solani subsp. pisi</name>
    <dbReference type="NCBI Taxonomy" id="660122"/>
    <lineage>
        <taxon>Eukaryota</taxon>
        <taxon>Fungi</taxon>
        <taxon>Dikarya</taxon>
        <taxon>Ascomycota</taxon>
        <taxon>Pezizomycotina</taxon>
        <taxon>Sordariomycetes</taxon>
        <taxon>Hypocreomycetidae</taxon>
        <taxon>Hypocreales</taxon>
        <taxon>Nectriaceae</taxon>
        <taxon>Fusarium</taxon>
        <taxon>Fusarium solani species complex</taxon>
        <taxon>Fusarium vanettenii</taxon>
    </lineage>
</organism>
<reference evidence="2 3" key="1">
    <citation type="journal article" date="2009" name="PLoS Genet.">
        <title>The genome of Nectria haematococca: contribution of supernumerary chromosomes to gene expansion.</title>
        <authorList>
            <person name="Coleman J.J."/>
            <person name="Rounsley S.D."/>
            <person name="Rodriguez-Carres M."/>
            <person name="Kuo A."/>
            <person name="Wasmann C.C."/>
            <person name="Grimwood J."/>
            <person name="Schmutz J."/>
            <person name="Taga M."/>
            <person name="White G.J."/>
            <person name="Zhou S."/>
            <person name="Schwartz D.C."/>
            <person name="Freitag M."/>
            <person name="Ma L.J."/>
            <person name="Danchin E.G."/>
            <person name="Henrissat B."/>
            <person name="Coutinho P.M."/>
            <person name="Nelson D.R."/>
            <person name="Straney D."/>
            <person name="Napoli C.A."/>
            <person name="Barker B.M."/>
            <person name="Gribskov M."/>
            <person name="Rep M."/>
            <person name="Kroken S."/>
            <person name="Molnar I."/>
            <person name="Rensing C."/>
            <person name="Kennell J.C."/>
            <person name="Zamora J."/>
            <person name="Farman M.L."/>
            <person name="Selker E.U."/>
            <person name="Salamov A."/>
            <person name="Shapiro H."/>
            <person name="Pangilinan J."/>
            <person name="Lindquist E."/>
            <person name="Lamers C."/>
            <person name="Grigoriev I.V."/>
            <person name="Geiser D.M."/>
            <person name="Covert S.F."/>
            <person name="Temporini E."/>
            <person name="Vanetten H.D."/>
        </authorList>
    </citation>
    <scope>NUCLEOTIDE SEQUENCE [LARGE SCALE GENOMIC DNA]</scope>
    <source>
        <strain evidence="3">ATCC MYA-4622 / CBS 123669 / FGSC 9596 / NRRL 45880 / 77-13-4</strain>
    </source>
</reference>
<dbReference type="GeneID" id="9670490"/>
<dbReference type="InterPro" id="IPR029526">
    <property type="entry name" value="PGBD"/>
</dbReference>
<accession>C7ZC18</accession>
<name>C7ZC18_FUSV7</name>
<dbReference type="VEuPathDB" id="FungiDB:NECHADRAFT_73963"/>
<dbReference type="HOGENOM" id="CLU_022617_3_2_1"/>